<organism evidence="1 2">
    <name type="scientific">Rhizophagus clarus</name>
    <dbReference type="NCBI Taxonomy" id="94130"/>
    <lineage>
        <taxon>Eukaryota</taxon>
        <taxon>Fungi</taxon>
        <taxon>Fungi incertae sedis</taxon>
        <taxon>Mucoromycota</taxon>
        <taxon>Glomeromycotina</taxon>
        <taxon>Glomeromycetes</taxon>
        <taxon>Glomerales</taxon>
        <taxon>Glomeraceae</taxon>
        <taxon>Rhizophagus</taxon>
    </lineage>
</organism>
<reference evidence="1" key="1">
    <citation type="submission" date="2019-10" db="EMBL/GenBank/DDBJ databases">
        <title>Conservation and host-specific expression of non-tandemly repeated heterogenous ribosome RNA gene in arbuscular mycorrhizal fungi.</title>
        <authorList>
            <person name="Maeda T."/>
            <person name="Kobayashi Y."/>
            <person name="Nakagawa T."/>
            <person name="Ezawa T."/>
            <person name="Yamaguchi K."/>
            <person name="Bino T."/>
            <person name="Nishimoto Y."/>
            <person name="Shigenobu S."/>
            <person name="Kawaguchi M."/>
        </authorList>
    </citation>
    <scope>NUCLEOTIDE SEQUENCE</scope>
    <source>
        <strain evidence="1">HR1</strain>
    </source>
</reference>
<evidence type="ECO:0000313" key="2">
    <source>
        <dbReference type="Proteomes" id="UP000615446"/>
    </source>
</evidence>
<dbReference type="AlphaFoldDB" id="A0A8H3R189"/>
<dbReference type="Proteomes" id="UP000615446">
    <property type="component" value="Unassembled WGS sequence"/>
</dbReference>
<dbReference type="EMBL" id="BLAL01000285">
    <property type="protein sequence ID" value="GES99723.1"/>
    <property type="molecule type" value="Genomic_DNA"/>
</dbReference>
<dbReference type="Pfam" id="PF14441">
    <property type="entry name" value="OTT_1508_deam"/>
    <property type="match status" value="1"/>
</dbReference>
<protein>
    <submittedName>
        <fullName evidence="1">Uncharacterized protein</fullName>
    </submittedName>
</protein>
<evidence type="ECO:0000313" key="1">
    <source>
        <dbReference type="EMBL" id="GES99723.1"/>
    </source>
</evidence>
<dbReference type="InterPro" id="IPR027796">
    <property type="entry name" value="OTT_1508_deam-like"/>
</dbReference>
<gene>
    <name evidence="1" type="ORF">RCL2_002620500</name>
</gene>
<comment type="caution">
    <text evidence="1">The sequence shown here is derived from an EMBL/GenBank/DDBJ whole genome shotgun (WGS) entry which is preliminary data.</text>
</comment>
<sequence length="408" mass="48383">MSDFYSKVCVASSLKFNLETEMSVSKYNKYRFETPSEDKFAICLARILERDKEVIALKITTCSNGCIVDLSKNSDWLPSDKEYFKKIEKYLRDISNDAPMSSDVLIERQIFKDFCNDIMLYCGDRFQSRFNKLMNIITASENSQYIKDFINYISMQIEDEVDIKDIANKLNGWLISALCWGYYYKIKKVTMIPFKFKEYIRKIGSYAKSNDIILEVACKEKYKFLFSNITLNILAPVKICQPINSWEDVIHNFISNPNEYKIFKDRCLEDEITANELKFIYGDDLNNKFNNDFYLHAIMNIISNLGKNKKAFIAVSRKCCNLCDLYIERANYNQYDINTIGATRSNKICHRWMFPSTDDINFDIKTKLHILRDLDHTIECEIDHLNRKFHEKNIDWDYYERMFRRIKI</sequence>
<name>A0A8H3R189_9GLOM</name>
<accession>A0A8H3R189</accession>
<proteinExistence type="predicted"/>